<keyword evidence="1" id="KW-1133">Transmembrane helix</keyword>
<keyword evidence="1" id="KW-0472">Membrane</keyword>
<keyword evidence="3" id="KW-1185">Reference proteome</keyword>
<evidence type="ECO:0000256" key="1">
    <source>
        <dbReference type="SAM" id="Phobius"/>
    </source>
</evidence>
<proteinExistence type="predicted"/>
<keyword evidence="1" id="KW-0812">Transmembrane</keyword>
<organism evidence="2 3">
    <name type="scientific">Skermania pinensis</name>
    <dbReference type="NCBI Taxonomy" id="39122"/>
    <lineage>
        <taxon>Bacteria</taxon>
        <taxon>Bacillati</taxon>
        <taxon>Actinomycetota</taxon>
        <taxon>Actinomycetes</taxon>
        <taxon>Mycobacteriales</taxon>
        <taxon>Gordoniaceae</taxon>
        <taxon>Skermania</taxon>
    </lineage>
</organism>
<sequence length="69" mass="7425">MERIATGWDAVELWIAGLPFVPQLFVVLLAVLPICFLIARTLDATSAAIVRLVGRGVGESRRDSMDGLG</sequence>
<dbReference type="Proteomes" id="UP000887023">
    <property type="component" value="Chromosome"/>
</dbReference>
<accession>A0ABX8SAX7</accession>
<protein>
    <submittedName>
        <fullName evidence="2">Uncharacterized protein</fullName>
    </submittedName>
</protein>
<evidence type="ECO:0000313" key="3">
    <source>
        <dbReference type="Proteomes" id="UP000887023"/>
    </source>
</evidence>
<feature type="transmembrane region" description="Helical" evidence="1">
    <location>
        <begin position="20"/>
        <end position="39"/>
    </location>
</feature>
<dbReference type="RefSeq" id="WP_066469054.1">
    <property type="nucleotide sequence ID" value="NZ_CBCRUZ010000009.1"/>
</dbReference>
<evidence type="ECO:0000313" key="2">
    <source>
        <dbReference type="EMBL" id="QXQ14938.1"/>
    </source>
</evidence>
<reference evidence="2" key="1">
    <citation type="submission" date="2021-07" db="EMBL/GenBank/DDBJ databases">
        <title>Candidatus Kaistella beijingensis sp. nov. isolated from a municipal wastewater treatment plant is involved in sludge foaming.</title>
        <authorList>
            <person name="Song Y."/>
            <person name="Liu S.-J."/>
        </authorList>
    </citation>
    <scope>NUCLEOTIDE SEQUENCE</scope>
    <source>
        <strain evidence="2">DSM 43998</strain>
    </source>
</reference>
<name>A0ABX8SAX7_9ACTN</name>
<gene>
    <name evidence="2" type="ORF">KV203_06075</name>
</gene>
<dbReference type="EMBL" id="CP079105">
    <property type="protein sequence ID" value="QXQ14938.1"/>
    <property type="molecule type" value="Genomic_DNA"/>
</dbReference>